<dbReference type="InterPro" id="IPR050836">
    <property type="entry name" value="SDS22/Internalin_LRR"/>
</dbReference>
<gene>
    <name evidence="4" type="ORF">DUNSADRAFT_7955</name>
</gene>
<evidence type="ECO:0000256" key="3">
    <source>
        <dbReference type="ARBA" id="ARBA00022737"/>
    </source>
</evidence>
<dbReference type="SMART" id="SM00367">
    <property type="entry name" value="LRR_CC"/>
    <property type="match status" value="4"/>
</dbReference>
<accession>A0ABQ7H633</accession>
<dbReference type="EMBL" id="MU069464">
    <property type="protein sequence ID" value="KAF5842302.1"/>
    <property type="molecule type" value="Genomic_DNA"/>
</dbReference>
<organism evidence="4 5">
    <name type="scientific">Dunaliella salina</name>
    <name type="common">Green alga</name>
    <name type="synonym">Protococcus salinus</name>
    <dbReference type="NCBI Taxonomy" id="3046"/>
    <lineage>
        <taxon>Eukaryota</taxon>
        <taxon>Viridiplantae</taxon>
        <taxon>Chlorophyta</taxon>
        <taxon>core chlorophytes</taxon>
        <taxon>Chlorophyceae</taxon>
        <taxon>CS clade</taxon>
        <taxon>Chlamydomonadales</taxon>
        <taxon>Dunaliellaceae</taxon>
        <taxon>Dunaliella</taxon>
    </lineage>
</organism>
<evidence type="ECO:0000313" key="5">
    <source>
        <dbReference type="Proteomes" id="UP000815325"/>
    </source>
</evidence>
<evidence type="ECO:0000256" key="2">
    <source>
        <dbReference type="ARBA" id="ARBA00022614"/>
    </source>
</evidence>
<reference evidence="4" key="1">
    <citation type="submission" date="2017-08" db="EMBL/GenBank/DDBJ databases">
        <authorList>
            <person name="Polle J.E."/>
            <person name="Barry K."/>
            <person name="Cushman J."/>
            <person name="Schmutz J."/>
            <person name="Tran D."/>
            <person name="Hathwaick L.T."/>
            <person name="Yim W.C."/>
            <person name="Jenkins J."/>
            <person name="Mckie-Krisberg Z.M."/>
            <person name="Prochnik S."/>
            <person name="Lindquist E."/>
            <person name="Dockter R.B."/>
            <person name="Adam C."/>
            <person name="Molina H."/>
            <person name="Bunkerborg J."/>
            <person name="Jin E."/>
            <person name="Buchheim M."/>
            <person name="Magnuson J."/>
        </authorList>
    </citation>
    <scope>NUCLEOTIDE SEQUENCE</scope>
    <source>
        <strain evidence="4">CCAP 19/18</strain>
    </source>
</reference>
<dbReference type="PANTHER" id="PTHR46652">
    <property type="entry name" value="LEUCINE-RICH REPEAT AND IQ DOMAIN-CONTAINING PROTEIN 1-RELATED"/>
    <property type="match status" value="1"/>
</dbReference>
<proteinExistence type="predicted"/>
<dbReference type="InterPro" id="IPR032675">
    <property type="entry name" value="LRR_dom_sf"/>
</dbReference>
<keyword evidence="5" id="KW-1185">Reference proteome</keyword>
<dbReference type="Proteomes" id="UP000815325">
    <property type="component" value="Unassembled WGS sequence"/>
</dbReference>
<sequence length="607" mass="67249">MLPSKELTQDRSHMSIQGSARLPDASIPKLIHNTQANASTNTLYLAVDATYSLEPALYKQLNSYLEDSKFGPFAYVSDAIFSLLQLRRKRAAATKAKELEQLLAAFVVQHHGSLESMLQWRQLLEIKKQRDAAAHPFSAPLLHQELANGNPDLRPVKGALDMLLSAAPGQQSRRTSFFDLLPDTFSLILSNLSREDKQALHSTCRDLRRALLQHTTSVSIHPKQMSNQQLQDVVTHLLGLCLGQASLTLRGLTIDEIPSQKDINSLDALTALNQLGSLRYLCLGEMAHVTSIQPLSELPTLERLELMNLGVRNIQPLAAVPCLQHLALAGLPVSCIQPLTALTSLRHLELRKLPVTDIEALAALTSLQHFMLFRLTVSNIMPLSKCKSLQWLGLCDLEQLTDITPLAACTSLQHLTIIYLRQVEDITPLSACTSLQQLKLLGWEARNVNSYDIRPLRALSNLQHLELSYLDGVTDLGPLSSCSSLQRLELSSLSVTNLEPLKFCSMLQHLVLRDLPVKDITPLPAMCKSLEHLELRFVNVADLWPLAECTSLQHLELYELPCVTSLEALAGCTGLRYSLVLFVGPWDHPQLAIPALPSHTIFVGEIS</sequence>
<dbReference type="Gene3D" id="3.80.10.10">
    <property type="entry name" value="Ribonuclease Inhibitor"/>
    <property type="match status" value="1"/>
</dbReference>
<evidence type="ECO:0000256" key="1">
    <source>
        <dbReference type="ARBA" id="ARBA00004430"/>
    </source>
</evidence>
<comment type="subcellular location">
    <subcellularLocation>
        <location evidence="1">Cytoplasm</location>
        <location evidence="1">Cytoskeleton</location>
        <location evidence="1">Cilium axoneme</location>
    </subcellularLocation>
</comment>
<dbReference type="SUPFAM" id="SSF52058">
    <property type="entry name" value="L domain-like"/>
    <property type="match status" value="1"/>
</dbReference>
<keyword evidence="2" id="KW-0433">Leucine-rich repeat</keyword>
<name>A0ABQ7H633_DUNSA</name>
<dbReference type="PANTHER" id="PTHR46652:SF3">
    <property type="entry name" value="LEUCINE-RICH REPEAT-CONTAINING PROTEIN 9"/>
    <property type="match status" value="1"/>
</dbReference>
<dbReference type="InterPro" id="IPR006553">
    <property type="entry name" value="Leu-rich_rpt_Cys-con_subtyp"/>
</dbReference>
<protein>
    <submittedName>
        <fullName evidence="4">Uncharacterized protein</fullName>
    </submittedName>
</protein>
<evidence type="ECO:0000313" key="4">
    <source>
        <dbReference type="EMBL" id="KAF5842302.1"/>
    </source>
</evidence>
<comment type="caution">
    <text evidence="4">The sequence shown here is derived from an EMBL/GenBank/DDBJ whole genome shotgun (WGS) entry which is preliminary data.</text>
</comment>
<keyword evidence="3" id="KW-0677">Repeat</keyword>